<organism evidence="1 2">
    <name type="scientific">Limnospira indica PCC 8005</name>
    <dbReference type="NCBI Taxonomy" id="376219"/>
    <lineage>
        <taxon>Bacteria</taxon>
        <taxon>Bacillati</taxon>
        <taxon>Cyanobacteriota</taxon>
        <taxon>Cyanophyceae</taxon>
        <taxon>Oscillatoriophycideae</taxon>
        <taxon>Oscillatoriales</taxon>
        <taxon>Sirenicapillariaceae</taxon>
        <taxon>Limnospira</taxon>
    </lineage>
</organism>
<name>A0A9P1P0J7_9CYAN</name>
<accession>A0A9P1P0J7</accession>
<dbReference type="AlphaFoldDB" id="A0A9P1P0J7"/>
<evidence type="ECO:0000313" key="1">
    <source>
        <dbReference type="EMBL" id="CDM96539.1"/>
    </source>
</evidence>
<gene>
    <name evidence="1" type="ORF">ARTHRO_40948</name>
</gene>
<reference evidence="1 2" key="1">
    <citation type="submission" date="2014-02" db="EMBL/GenBank/DDBJ databases">
        <authorList>
            <person name="Genoscope - CEA"/>
        </authorList>
    </citation>
    <scope>NUCLEOTIDE SEQUENCE [LARGE SCALE GENOMIC DNA]</scope>
    <source>
        <strain evidence="1 2">PCC 8005</strain>
    </source>
</reference>
<keyword evidence="2" id="KW-1185">Reference proteome</keyword>
<dbReference type="Proteomes" id="UP000032946">
    <property type="component" value="Chromosome"/>
</dbReference>
<sequence length="51" mass="5964">MYHNPHNLVNYLRAISNKIVINLNNLCDIKFIWRYELVELMFLGVIMAVGG</sequence>
<evidence type="ECO:0000313" key="2">
    <source>
        <dbReference type="Proteomes" id="UP000032946"/>
    </source>
</evidence>
<proteinExistence type="predicted"/>
<dbReference type="EMBL" id="FO818640">
    <property type="protein sequence ID" value="CDM96539.1"/>
    <property type="molecule type" value="Genomic_DNA"/>
</dbReference>
<protein>
    <submittedName>
        <fullName evidence="1">Uncharacterized protein</fullName>
    </submittedName>
</protein>